<feature type="compositionally biased region" description="Low complexity" evidence="6">
    <location>
        <begin position="239"/>
        <end position="251"/>
    </location>
</feature>
<protein>
    <recommendedName>
        <fullName evidence="8">MARVEL domain-containing protein</fullName>
    </recommendedName>
</protein>
<feature type="transmembrane region" description="Helical" evidence="7">
    <location>
        <begin position="284"/>
        <end position="306"/>
    </location>
</feature>
<feature type="transmembrane region" description="Helical" evidence="7">
    <location>
        <begin position="524"/>
        <end position="545"/>
    </location>
</feature>
<feature type="transmembrane region" description="Helical" evidence="7">
    <location>
        <begin position="382"/>
        <end position="405"/>
    </location>
</feature>
<reference evidence="9 10" key="1">
    <citation type="submission" date="2019-08" db="EMBL/GenBank/DDBJ databases">
        <title>A chromosome-level genome assembly, high-density linkage maps, and genome scans reveal the genomic architecture of hybrid incompatibilities underlying speciation via character displacement in darters (Percidae: Etheostominae).</title>
        <authorList>
            <person name="Moran R.L."/>
            <person name="Catchen J.M."/>
            <person name="Fuller R.C."/>
        </authorList>
    </citation>
    <scope>NUCLEOTIDE SEQUENCE [LARGE SCALE GENOMIC DNA]</scope>
    <source>
        <strain evidence="9">EspeVRDwgs_2016</strain>
        <tissue evidence="9">Muscle</tissue>
    </source>
</reference>
<gene>
    <name evidence="9" type="ORF">FQN60_012723</name>
</gene>
<feature type="transmembrane region" description="Helical" evidence="7">
    <location>
        <begin position="350"/>
        <end position="370"/>
    </location>
</feature>
<feature type="region of interest" description="Disordered" evidence="6">
    <location>
        <begin position="613"/>
        <end position="643"/>
    </location>
</feature>
<evidence type="ECO:0000256" key="6">
    <source>
        <dbReference type="SAM" id="MobiDB-lite"/>
    </source>
</evidence>
<evidence type="ECO:0000256" key="7">
    <source>
        <dbReference type="SAM" id="Phobius"/>
    </source>
</evidence>
<feature type="region of interest" description="Disordered" evidence="6">
    <location>
        <begin position="204"/>
        <end position="272"/>
    </location>
</feature>
<comment type="subcellular location">
    <subcellularLocation>
        <location evidence="1">Membrane</location>
        <topology evidence="1">Multi-pass membrane protein</topology>
    </subcellularLocation>
</comment>
<feature type="compositionally biased region" description="Basic and acidic residues" evidence="6">
    <location>
        <begin position="219"/>
        <end position="231"/>
    </location>
</feature>
<dbReference type="InterPro" id="IPR008253">
    <property type="entry name" value="Marvel"/>
</dbReference>
<evidence type="ECO:0000256" key="3">
    <source>
        <dbReference type="ARBA" id="ARBA00022989"/>
    </source>
</evidence>
<keyword evidence="4 5" id="KW-0472">Membrane</keyword>
<evidence type="ECO:0000313" key="9">
    <source>
        <dbReference type="EMBL" id="KAA8589358.1"/>
    </source>
</evidence>
<dbReference type="PROSITE" id="PS51225">
    <property type="entry name" value="MARVEL"/>
    <property type="match status" value="1"/>
</dbReference>
<dbReference type="GO" id="GO:0016020">
    <property type="term" value="C:membrane"/>
    <property type="evidence" value="ECO:0007669"/>
    <property type="project" value="UniProtKB-SubCell"/>
</dbReference>
<keyword evidence="2 5" id="KW-0812">Transmembrane</keyword>
<evidence type="ECO:0000259" key="8">
    <source>
        <dbReference type="PROSITE" id="PS51225"/>
    </source>
</evidence>
<dbReference type="EMBL" id="VOFY01000009">
    <property type="protein sequence ID" value="KAA8589358.1"/>
    <property type="molecule type" value="Genomic_DNA"/>
</dbReference>
<feature type="transmembrane region" description="Helical" evidence="7">
    <location>
        <begin position="441"/>
        <end position="462"/>
    </location>
</feature>
<name>A0A5J5D3S4_9PERO</name>
<keyword evidence="3 7" id="KW-1133">Transmembrane helix</keyword>
<evidence type="ECO:0000256" key="5">
    <source>
        <dbReference type="PROSITE-ProRule" id="PRU00581"/>
    </source>
</evidence>
<proteinExistence type="predicted"/>
<sequence>MPRSLGLAVLQSPRARRLWPRKRLLSQFILLPTGLLHSGKASRELIGQRVLLSAPEKVCRLSRLAVLRSVNKEGAELDGQSRPDQADPPSALRAGVVNAPADWMHVQRLRAERGRQLLRPPAVRQQLPISHDSRRRRGTLQQVGEDHGTVITAHEVPLPATQGQEGEVLLIATALIGAQPTEEEGQELHVWIKKQVISVSTRIGFGMSQPSGSNRGHRDRNGDHHHRDSSHGYRRSSPDDSSSSRAPYYPREGNSPPKPKHVRQVSRVEPHESKCSQICSRRGIVLIVAVLTNSLVLICLIASQMVTSGMSAMGGMGGFDINSNFNMEGTEIQKARELDIQYSQMRAPGMYGGIPFTLILGVLSLLFAVAGNKPPHLMSRKLLYGALVFQAVGAVVLVVAVGLYLHFIVTVNSTDVCKQRERLYARNGYTWMNCSVSGADAAVALFGIITAILYAVGTALTFQTIRGVRRYLEEGKRREAEKQKGRAEAQRSPLRAETIFKLLEGAVQLNAVQSIKTGSPDSTAVCLLVVCLDLFLLLLLLLLLLDDLPDFLLQLWGDDELVVGVWLGGSVEVAPLLPDGGVARLLYEVLVPSLAGHGAVGASPAAQRPGLGLPAEAGRVGRDGGGRRGGEGKRRRLCTRSHSEGGGVCAWLSASVRVGRWAVVAVQAVDVGLHLHAAASPGELPVEASASVGWSPSPRSPRQVHLGRRRLGLRRRILRGRRGSHLAAHLRGAELAAQLARRSRGGRRQRHVAAPRVGVRAGVRTRAGACGRGRRLAETAAVFCDAELDDHGAEAVGAAVALSQGDQLLGRSQSVRHIPDRLHRLAGRQHVPQSPAAQEEELVLRGESHRGDHVNPRHLGDDGVVLPDPPVLWLLFDGVSGGDLHSFTVAAQNRLAPADVGRLQGEAAAVVAGSDRVVSDVT</sequence>
<organism evidence="9 10">
    <name type="scientific">Etheostoma spectabile</name>
    <name type="common">orangethroat darter</name>
    <dbReference type="NCBI Taxonomy" id="54343"/>
    <lineage>
        <taxon>Eukaryota</taxon>
        <taxon>Metazoa</taxon>
        <taxon>Chordata</taxon>
        <taxon>Craniata</taxon>
        <taxon>Vertebrata</taxon>
        <taxon>Euteleostomi</taxon>
        <taxon>Actinopterygii</taxon>
        <taxon>Neopterygii</taxon>
        <taxon>Teleostei</taxon>
        <taxon>Neoteleostei</taxon>
        <taxon>Acanthomorphata</taxon>
        <taxon>Eupercaria</taxon>
        <taxon>Perciformes</taxon>
        <taxon>Percoidei</taxon>
        <taxon>Percidae</taxon>
        <taxon>Etheostomatinae</taxon>
        <taxon>Etheostoma</taxon>
    </lineage>
</organism>
<evidence type="ECO:0000256" key="1">
    <source>
        <dbReference type="ARBA" id="ARBA00004141"/>
    </source>
</evidence>
<feature type="compositionally biased region" description="Basic and acidic residues" evidence="6">
    <location>
        <begin position="619"/>
        <end position="632"/>
    </location>
</feature>
<keyword evidence="10" id="KW-1185">Reference proteome</keyword>
<dbReference type="AlphaFoldDB" id="A0A5J5D3S4"/>
<comment type="caution">
    <text evidence="9">The sequence shown here is derived from an EMBL/GenBank/DDBJ whole genome shotgun (WGS) entry which is preliminary data.</text>
</comment>
<evidence type="ECO:0000256" key="2">
    <source>
        <dbReference type="ARBA" id="ARBA00022692"/>
    </source>
</evidence>
<accession>A0A5J5D3S4</accession>
<feature type="domain" description="MARVEL" evidence="8">
    <location>
        <begin position="277"/>
        <end position="466"/>
    </location>
</feature>
<dbReference type="Proteomes" id="UP000327493">
    <property type="component" value="Chromosome 9"/>
</dbReference>
<evidence type="ECO:0000313" key="10">
    <source>
        <dbReference type="Proteomes" id="UP000327493"/>
    </source>
</evidence>
<evidence type="ECO:0000256" key="4">
    <source>
        <dbReference type="ARBA" id="ARBA00023136"/>
    </source>
</evidence>